<dbReference type="RefSeq" id="WP_150456626.1">
    <property type="nucleotide sequence ID" value="NZ_VYKK01000004.1"/>
</dbReference>
<evidence type="ECO:0000313" key="2">
    <source>
        <dbReference type="EMBL" id="KAA9007336.1"/>
    </source>
</evidence>
<name>A0A5J5GGJ9_9BACL</name>
<dbReference type="AlphaFoldDB" id="A0A5J5GGJ9"/>
<feature type="transmembrane region" description="Helical" evidence="1">
    <location>
        <begin position="57"/>
        <end position="78"/>
    </location>
</feature>
<keyword evidence="1" id="KW-0472">Membrane</keyword>
<evidence type="ECO:0000256" key="1">
    <source>
        <dbReference type="SAM" id="Phobius"/>
    </source>
</evidence>
<dbReference type="Proteomes" id="UP000367750">
    <property type="component" value="Unassembled WGS sequence"/>
</dbReference>
<protein>
    <submittedName>
        <fullName evidence="2">Uncharacterized protein</fullName>
    </submittedName>
</protein>
<keyword evidence="1" id="KW-0812">Transmembrane</keyword>
<reference evidence="2 3" key="1">
    <citation type="submission" date="2019-09" db="EMBL/GenBank/DDBJ databases">
        <title>Bacillus ochoae sp. nov., Paenibacillus whitsoniae sp. nov., Paenibacillus spiritus sp. nov. Isolated from the Mars Exploration Rover during spacecraft assembly.</title>
        <authorList>
            <person name="Seuylemezian A."/>
            <person name="Vaishampayan P."/>
        </authorList>
    </citation>
    <scope>NUCLEOTIDE SEQUENCE [LARGE SCALE GENOMIC DNA]</scope>
    <source>
        <strain evidence="2 3">MER_111</strain>
    </source>
</reference>
<comment type="caution">
    <text evidence="2">The sequence shown here is derived from an EMBL/GenBank/DDBJ whole genome shotgun (WGS) entry which is preliminary data.</text>
</comment>
<feature type="transmembrane region" description="Helical" evidence="1">
    <location>
        <begin position="7"/>
        <end position="26"/>
    </location>
</feature>
<keyword evidence="3" id="KW-1185">Reference proteome</keyword>
<evidence type="ECO:0000313" key="3">
    <source>
        <dbReference type="Proteomes" id="UP000367750"/>
    </source>
</evidence>
<gene>
    <name evidence="2" type="ORF">F4V43_02295</name>
</gene>
<sequence length="82" mass="9382">MGKDQKLGFGAIALVYPFICAVLYFLKATTPNKTKFIDDEIDMSLQKGLANWTYNHFVSFPLVMICVLIAAGLFYWAYQDYQ</sequence>
<proteinExistence type="predicted"/>
<dbReference type="OrthoDB" id="9868903at2"/>
<dbReference type="EMBL" id="VYKK01000004">
    <property type="protein sequence ID" value="KAA9007336.1"/>
    <property type="molecule type" value="Genomic_DNA"/>
</dbReference>
<keyword evidence="1" id="KW-1133">Transmembrane helix</keyword>
<organism evidence="2 3">
    <name type="scientific">Paenibacillus spiritus</name>
    <dbReference type="NCBI Taxonomy" id="2496557"/>
    <lineage>
        <taxon>Bacteria</taxon>
        <taxon>Bacillati</taxon>
        <taxon>Bacillota</taxon>
        <taxon>Bacilli</taxon>
        <taxon>Bacillales</taxon>
        <taxon>Paenibacillaceae</taxon>
        <taxon>Paenibacillus</taxon>
    </lineage>
</organism>
<accession>A0A5J5GGJ9</accession>